<dbReference type="RefSeq" id="WP_141922493.1">
    <property type="nucleotide sequence ID" value="NZ_VFQC01000001.1"/>
</dbReference>
<comment type="caution">
    <text evidence="2">The sequence shown here is derived from an EMBL/GenBank/DDBJ whole genome shotgun (WGS) entry which is preliminary data.</text>
</comment>
<evidence type="ECO:0000259" key="1">
    <source>
        <dbReference type="Pfam" id="PF04149"/>
    </source>
</evidence>
<reference evidence="2 3" key="1">
    <citation type="submission" date="2019-06" db="EMBL/GenBank/DDBJ databases">
        <title>Sequencing the genomes of 1000 actinobacteria strains.</title>
        <authorList>
            <person name="Klenk H.-P."/>
        </authorList>
    </citation>
    <scope>NUCLEOTIDE SEQUENCE [LARGE SCALE GENOMIC DNA]</scope>
    <source>
        <strain evidence="2 3">DSM 45015</strain>
    </source>
</reference>
<dbReference type="InterPro" id="IPR007278">
    <property type="entry name" value="DUF397"/>
</dbReference>
<dbReference type="OrthoDB" id="4299240at2"/>
<feature type="domain" description="DUF397" evidence="1">
    <location>
        <begin position="3"/>
        <end position="52"/>
    </location>
</feature>
<accession>A0A543NHD9</accession>
<gene>
    <name evidence="2" type="ORF">FHX37_1154</name>
</gene>
<evidence type="ECO:0000313" key="3">
    <source>
        <dbReference type="Proteomes" id="UP000317422"/>
    </source>
</evidence>
<name>A0A543NHD9_9ACTN</name>
<organism evidence="2 3">
    <name type="scientific">Haloactinospora alba</name>
    <dbReference type="NCBI Taxonomy" id="405555"/>
    <lineage>
        <taxon>Bacteria</taxon>
        <taxon>Bacillati</taxon>
        <taxon>Actinomycetota</taxon>
        <taxon>Actinomycetes</taxon>
        <taxon>Streptosporangiales</taxon>
        <taxon>Nocardiopsidaceae</taxon>
        <taxon>Haloactinospora</taxon>
    </lineage>
</organism>
<keyword evidence="3" id="KW-1185">Reference proteome</keyword>
<dbReference type="Pfam" id="PF04149">
    <property type="entry name" value="DUF397"/>
    <property type="match status" value="1"/>
</dbReference>
<sequence>MKFKSSFSAQQGACVEVEKIGEEIHVTDSKEPEKPAHIYSREEWNSFILGAKNGEFDFE</sequence>
<dbReference type="Proteomes" id="UP000317422">
    <property type="component" value="Unassembled WGS sequence"/>
</dbReference>
<dbReference type="EMBL" id="VFQC01000001">
    <property type="protein sequence ID" value="TQN31257.1"/>
    <property type="molecule type" value="Genomic_DNA"/>
</dbReference>
<protein>
    <submittedName>
        <fullName evidence="2">Uncharacterized protein DUF397</fullName>
    </submittedName>
</protein>
<proteinExistence type="predicted"/>
<evidence type="ECO:0000313" key="2">
    <source>
        <dbReference type="EMBL" id="TQN31257.1"/>
    </source>
</evidence>
<dbReference type="AlphaFoldDB" id="A0A543NHD9"/>